<dbReference type="AlphaFoldDB" id="A0A0G2DXX4"/>
<name>A0A0G2DXX4_PHACM</name>
<evidence type="ECO:0000313" key="2">
    <source>
        <dbReference type="EMBL" id="KKY15439.1"/>
    </source>
</evidence>
<evidence type="ECO:0000256" key="1">
    <source>
        <dbReference type="SAM" id="Phobius"/>
    </source>
</evidence>
<keyword evidence="1" id="KW-0472">Membrane</keyword>
<dbReference type="OrthoDB" id="5970at2759"/>
<comment type="caution">
    <text evidence="2">The sequence shown here is derived from an EMBL/GenBank/DDBJ whole genome shotgun (WGS) entry which is preliminary data.</text>
</comment>
<organism evidence="2 3">
    <name type="scientific">Phaeomoniella chlamydospora</name>
    <name type="common">Phaeoacremonium chlamydosporum</name>
    <dbReference type="NCBI Taxonomy" id="158046"/>
    <lineage>
        <taxon>Eukaryota</taxon>
        <taxon>Fungi</taxon>
        <taxon>Dikarya</taxon>
        <taxon>Ascomycota</taxon>
        <taxon>Pezizomycotina</taxon>
        <taxon>Eurotiomycetes</taxon>
        <taxon>Chaetothyriomycetidae</taxon>
        <taxon>Phaeomoniellales</taxon>
        <taxon>Phaeomoniellaceae</taxon>
        <taxon>Phaeomoniella</taxon>
    </lineage>
</organism>
<dbReference type="EMBL" id="LCWF01000187">
    <property type="protein sequence ID" value="KKY15439.1"/>
    <property type="molecule type" value="Genomic_DNA"/>
</dbReference>
<gene>
    <name evidence="2" type="ORF">UCRPC4_g06364</name>
</gene>
<reference evidence="2 3" key="1">
    <citation type="submission" date="2015-05" db="EMBL/GenBank/DDBJ databases">
        <title>Distinctive expansion of gene families associated with plant cell wall degradation and secondary metabolism in the genomes of grapevine trunk pathogens.</title>
        <authorList>
            <person name="Lawrence D.P."/>
            <person name="Travadon R."/>
            <person name="Rolshausen P.E."/>
            <person name="Baumgartner K."/>
        </authorList>
    </citation>
    <scope>NUCLEOTIDE SEQUENCE [LARGE SCALE GENOMIC DNA]</scope>
    <source>
        <strain evidence="2">UCRPC4</strain>
    </source>
</reference>
<proteinExistence type="predicted"/>
<keyword evidence="1" id="KW-1133">Transmembrane helix</keyword>
<accession>A0A0G2DXX4</accession>
<dbReference type="Proteomes" id="UP000053317">
    <property type="component" value="Unassembled WGS sequence"/>
</dbReference>
<protein>
    <submittedName>
        <fullName evidence="2">Putative pre-mrna-splicing factor</fullName>
    </submittedName>
</protein>
<feature type="transmembrane region" description="Helical" evidence="1">
    <location>
        <begin position="75"/>
        <end position="97"/>
    </location>
</feature>
<keyword evidence="1" id="KW-0812">Transmembrane</keyword>
<reference evidence="2 3" key="2">
    <citation type="submission" date="2015-05" db="EMBL/GenBank/DDBJ databases">
        <authorList>
            <person name="Morales-Cruz A."/>
            <person name="Amrine K.C."/>
            <person name="Cantu D."/>
        </authorList>
    </citation>
    <scope>NUCLEOTIDE SEQUENCE [LARGE SCALE GENOMIC DNA]</scope>
    <source>
        <strain evidence="2">UCRPC4</strain>
    </source>
</reference>
<keyword evidence="3" id="KW-1185">Reference proteome</keyword>
<evidence type="ECO:0000313" key="3">
    <source>
        <dbReference type="Proteomes" id="UP000053317"/>
    </source>
</evidence>
<sequence length="98" mass="10704">MSRSGTTLYVTGFGHGTRARDLAYEFERGPALLHPRPGASTLAETVPDVTDLHLVAVQDLLRLVADVITHRERMIVVIVTMIDAIVIVPAVQMTVIVK</sequence>